<dbReference type="GO" id="GO:0008233">
    <property type="term" value="F:peptidase activity"/>
    <property type="evidence" value="ECO:0007669"/>
    <property type="project" value="UniProtKB-KW"/>
</dbReference>
<dbReference type="GO" id="GO:0003697">
    <property type="term" value="F:single-stranded DNA binding"/>
    <property type="evidence" value="ECO:0007669"/>
    <property type="project" value="InterPro"/>
</dbReference>
<organism evidence="9 10">
    <name type="scientific">Sphingomonas desiccabilis</name>
    <dbReference type="NCBI Taxonomy" id="429134"/>
    <lineage>
        <taxon>Bacteria</taxon>
        <taxon>Pseudomonadati</taxon>
        <taxon>Pseudomonadota</taxon>
        <taxon>Alphaproteobacteria</taxon>
        <taxon>Sphingomonadales</taxon>
        <taxon>Sphingomonadaceae</taxon>
        <taxon>Sphingomonas</taxon>
    </lineage>
</organism>
<dbReference type="InterPro" id="IPR036590">
    <property type="entry name" value="SRAP-like"/>
</dbReference>
<dbReference type="SUPFAM" id="SSF143081">
    <property type="entry name" value="BB1717-like"/>
    <property type="match status" value="1"/>
</dbReference>
<dbReference type="Gene3D" id="3.90.1680.10">
    <property type="entry name" value="SOS response associated peptidase-like"/>
    <property type="match status" value="1"/>
</dbReference>
<evidence type="ECO:0000256" key="6">
    <source>
        <dbReference type="ARBA" id="ARBA00023125"/>
    </source>
</evidence>
<evidence type="ECO:0000256" key="1">
    <source>
        <dbReference type="ARBA" id="ARBA00008136"/>
    </source>
</evidence>
<evidence type="ECO:0000313" key="9">
    <source>
        <dbReference type="EMBL" id="RXZ30635.1"/>
    </source>
</evidence>
<evidence type="ECO:0000313" key="10">
    <source>
        <dbReference type="Proteomes" id="UP000292347"/>
    </source>
</evidence>
<dbReference type="GO" id="GO:0016829">
    <property type="term" value="F:lyase activity"/>
    <property type="evidence" value="ECO:0007669"/>
    <property type="project" value="UniProtKB-KW"/>
</dbReference>
<comment type="similarity">
    <text evidence="1 8">Belongs to the SOS response-associated peptidase family.</text>
</comment>
<keyword evidence="3" id="KW-0227">DNA damage</keyword>
<evidence type="ECO:0000256" key="7">
    <source>
        <dbReference type="ARBA" id="ARBA00023239"/>
    </source>
</evidence>
<name>A0A4Q2IRB3_9SPHN</name>
<keyword evidence="7" id="KW-0456">Lyase</keyword>
<keyword evidence="2 8" id="KW-0645">Protease</keyword>
<gene>
    <name evidence="9" type="ORF">EO081_13775</name>
</gene>
<dbReference type="GO" id="GO:0106300">
    <property type="term" value="P:protein-DNA covalent cross-linking repair"/>
    <property type="evidence" value="ECO:0007669"/>
    <property type="project" value="InterPro"/>
</dbReference>
<proteinExistence type="inferred from homology"/>
<keyword evidence="10" id="KW-1185">Reference proteome</keyword>
<keyword evidence="4 8" id="KW-0378">Hydrolase</keyword>
<evidence type="ECO:0000256" key="3">
    <source>
        <dbReference type="ARBA" id="ARBA00022763"/>
    </source>
</evidence>
<evidence type="ECO:0000256" key="8">
    <source>
        <dbReference type="RuleBase" id="RU364100"/>
    </source>
</evidence>
<keyword evidence="6" id="KW-0238">DNA-binding</keyword>
<comment type="caution">
    <text evidence="9">The sequence shown here is derived from an EMBL/GenBank/DDBJ whole genome shotgun (WGS) entry which is preliminary data.</text>
</comment>
<dbReference type="Pfam" id="PF02586">
    <property type="entry name" value="SRAP"/>
    <property type="match status" value="1"/>
</dbReference>
<dbReference type="PANTHER" id="PTHR13604">
    <property type="entry name" value="DC12-RELATED"/>
    <property type="match status" value="1"/>
</dbReference>
<evidence type="ECO:0000256" key="4">
    <source>
        <dbReference type="ARBA" id="ARBA00022801"/>
    </source>
</evidence>
<sequence>MCNEAYRRTQIGQLRDDWHELRIPLRFPEGIPNFAPLEGFKITDRVEIIRPAADTVGEAEMVTRRWSWPGPGGKPVYNFRSDGRQIAHASRCLIPVDGFFEFTDPPAPPPGEKKPKRAPKSKWAFSLRDQPWFCIAGIWRSDPQVGEAWSMLTCPPGPDVAPYHHRQVVVLPLDRCARWLDPAFPAAELCQPLPAGSLEVRQVR</sequence>
<keyword evidence="5" id="KW-0190">Covalent protein-DNA linkage</keyword>
<dbReference type="OrthoDB" id="9782620at2"/>
<dbReference type="GO" id="GO:0006508">
    <property type="term" value="P:proteolysis"/>
    <property type="evidence" value="ECO:0007669"/>
    <property type="project" value="UniProtKB-KW"/>
</dbReference>
<evidence type="ECO:0000256" key="5">
    <source>
        <dbReference type="ARBA" id="ARBA00023124"/>
    </source>
</evidence>
<dbReference type="Proteomes" id="UP000292347">
    <property type="component" value="Unassembled WGS sequence"/>
</dbReference>
<dbReference type="AlphaFoldDB" id="A0A4Q2IRB3"/>
<evidence type="ECO:0000256" key="2">
    <source>
        <dbReference type="ARBA" id="ARBA00022670"/>
    </source>
</evidence>
<dbReference type="EC" id="3.4.-.-" evidence="8"/>
<accession>A0A4Q2IRB3</accession>
<protein>
    <recommendedName>
        <fullName evidence="8">Abasic site processing protein</fullName>
        <ecNumber evidence="8">3.4.-.-</ecNumber>
    </recommendedName>
</protein>
<dbReference type="PANTHER" id="PTHR13604:SF0">
    <property type="entry name" value="ABASIC SITE PROCESSING PROTEIN HMCES"/>
    <property type="match status" value="1"/>
</dbReference>
<dbReference type="InterPro" id="IPR003738">
    <property type="entry name" value="SRAP"/>
</dbReference>
<reference evidence="9 10" key="1">
    <citation type="submission" date="2019-01" db="EMBL/GenBank/DDBJ databases">
        <title>Sphingomonas mucosissima sp. nov. and Sphingomonas desiccabilis sp. nov., from biological soil crusts in the Colorado Plateau, USA.</title>
        <authorList>
            <person name="Zhu D."/>
        </authorList>
    </citation>
    <scope>NUCLEOTIDE SEQUENCE [LARGE SCALE GENOMIC DNA]</scope>
    <source>
        <strain evidence="9 10">CP1D</strain>
    </source>
</reference>
<dbReference type="EMBL" id="SDPT01000003">
    <property type="protein sequence ID" value="RXZ30635.1"/>
    <property type="molecule type" value="Genomic_DNA"/>
</dbReference>